<name>A0AA36I2X4_9DINO</name>
<proteinExistence type="predicted"/>
<dbReference type="InterPro" id="IPR001478">
    <property type="entry name" value="PDZ"/>
</dbReference>
<dbReference type="Gene3D" id="2.30.42.10">
    <property type="match status" value="1"/>
</dbReference>
<organism evidence="3 4">
    <name type="scientific">Effrenium voratum</name>
    <dbReference type="NCBI Taxonomy" id="2562239"/>
    <lineage>
        <taxon>Eukaryota</taxon>
        <taxon>Sar</taxon>
        <taxon>Alveolata</taxon>
        <taxon>Dinophyceae</taxon>
        <taxon>Suessiales</taxon>
        <taxon>Symbiodiniaceae</taxon>
        <taxon>Effrenium</taxon>
    </lineage>
</organism>
<feature type="compositionally biased region" description="Polar residues" evidence="1">
    <location>
        <begin position="164"/>
        <end position="185"/>
    </location>
</feature>
<feature type="domain" description="PDZ" evidence="2">
    <location>
        <begin position="197"/>
        <end position="256"/>
    </location>
</feature>
<evidence type="ECO:0000259" key="2">
    <source>
        <dbReference type="PROSITE" id="PS50106"/>
    </source>
</evidence>
<evidence type="ECO:0000256" key="1">
    <source>
        <dbReference type="SAM" id="MobiDB-lite"/>
    </source>
</evidence>
<accession>A0AA36I2X4</accession>
<dbReference type="SUPFAM" id="SSF50156">
    <property type="entry name" value="PDZ domain-like"/>
    <property type="match status" value="1"/>
</dbReference>
<comment type="caution">
    <text evidence="3">The sequence shown here is derived from an EMBL/GenBank/DDBJ whole genome shotgun (WGS) entry which is preliminary data.</text>
</comment>
<dbReference type="Proteomes" id="UP001178507">
    <property type="component" value="Unassembled WGS sequence"/>
</dbReference>
<reference evidence="3" key="1">
    <citation type="submission" date="2023-08" db="EMBL/GenBank/DDBJ databases">
        <authorList>
            <person name="Chen Y."/>
            <person name="Shah S."/>
            <person name="Dougan E. K."/>
            <person name="Thang M."/>
            <person name="Chan C."/>
        </authorList>
    </citation>
    <scope>NUCLEOTIDE SEQUENCE</scope>
</reference>
<dbReference type="AlphaFoldDB" id="A0AA36I2X4"/>
<feature type="compositionally biased region" description="Low complexity" evidence="1">
    <location>
        <begin position="186"/>
        <end position="196"/>
    </location>
</feature>
<protein>
    <recommendedName>
        <fullName evidence="2">PDZ domain-containing protein</fullName>
    </recommendedName>
</protein>
<evidence type="ECO:0000313" key="3">
    <source>
        <dbReference type="EMBL" id="CAJ1379222.1"/>
    </source>
</evidence>
<keyword evidence="4" id="KW-1185">Reference proteome</keyword>
<feature type="region of interest" description="Disordered" evidence="1">
    <location>
        <begin position="161"/>
        <end position="196"/>
    </location>
</feature>
<gene>
    <name evidence="3" type="ORF">EVOR1521_LOCUS7530</name>
</gene>
<dbReference type="EMBL" id="CAUJNA010000608">
    <property type="protein sequence ID" value="CAJ1379222.1"/>
    <property type="molecule type" value="Genomic_DNA"/>
</dbReference>
<sequence length="292" mass="31342">MSQVQAPPGLEAVSCHHAVCSGAANAGGAGGTGAVLAEDLKAELIRQVTEACQQQVSLKTEEAVEALWKRGQKAITSMQQQHAASTEQLRSQLAACTESYRSLERETVVLRANLEAMMKHLTLLFGVPPHCSASFPSFDQVGLPEDEEPSPLPVYPTDEAVQAQPAQTSGTGSETVPSPTSLAEQTSSSPASSTTFTLTLRRADTVPAGLMVQGEDGLLVERVLPGGAVEAWNRQCPGDFREIRPGDRIISINGQEDPCAMHQEFLTKYLLKMTVRRDDTLRADAEEFVLQA</sequence>
<dbReference type="PROSITE" id="PS50106">
    <property type="entry name" value="PDZ"/>
    <property type="match status" value="1"/>
</dbReference>
<dbReference type="InterPro" id="IPR036034">
    <property type="entry name" value="PDZ_sf"/>
</dbReference>
<evidence type="ECO:0000313" key="4">
    <source>
        <dbReference type="Proteomes" id="UP001178507"/>
    </source>
</evidence>